<protein>
    <recommendedName>
        <fullName evidence="11">Helix-turn-helix domain-containing protein</fullName>
    </recommendedName>
</protein>
<evidence type="ECO:0000259" key="8">
    <source>
        <dbReference type="Pfam" id="PF12728"/>
    </source>
</evidence>
<dbReference type="Proteomes" id="UP000176186">
    <property type="component" value="Unassembled WGS sequence"/>
</dbReference>
<feature type="transmembrane region" description="Helical" evidence="6">
    <location>
        <begin position="615"/>
        <end position="638"/>
    </location>
</feature>
<evidence type="ECO:0000256" key="4">
    <source>
        <dbReference type="ARBA" id="ARBA00022989"/>
    </source>
</evidence>
<dbReference type="GO" id="GO:0003677">
    <property type="term" value="F:DNA binding"/>
    <property type="evidence" value="ECO:0007669"/>
    <property type="project" value="InterPro"/>
</dbReference>
<dbReference type="EMBL" id="MFKE01000011">
    <property type="protein sequence ID" value="OGG35603.1"/>
    <property type="molecule type" value="Genomic_DNA"/>
</dbReference>
<feature type="transmembrane region" description="Helical" evidence="6">
    <location>
        <begin position="137"/>
        <end position="162"/>
    </location>
</feature>
<feature type="domain" description="Cache" evidence="7">
    <location>
        <begin position="395"/>
        <end position="598"/>
    </location>
</feature>
<feature type="transmembrane region" description="Helical" evidence="6">
    <location>
        <begin position="106"/>
        <end position="125"/>
    </location>
</feature>
<dbReference type="CDD" id="cd12914">
    <property type="entry name" value="PDC1_DGC_like"/>
    <property type="match status" value="1"/>
</dbReference>
<feature type="transmembrane region" description="Helical" evidence="6">
    <location>
        <begin position="307"/>
        <end position="326"/>
    </location>
</feature>
<dbReference type="SUPFAM" id="SSF103190">
    <property type="entry name" value="Sensory domain-like"/>
    <property type="match status" value="1"/>
</dbReference>
<feature type="domain" description="Helix-turn-helix" evidence="8">
    <location>
        <begin position="5"/>
        <end position="51"/>
    </location>
</feature>
<feature type="transmembrane region" description="Helical" evidence="6">
    <location>
        <begin position="282"/>
        <end position="301"/>
    </location>
</feature>
<dbReference type="Gene3D" id="3.30.450.20">
    <property type="entry name" value="PAS domain"/>
    <property type="match status" value="1"/>
</dbReference>
<dbReference type="Pfam" id="PF12728">
    <property type="entry name" value="HTH_17"/>
    <property type="match status" value="1"/>
</dbReference>
<dbReference type="Pfam" id="PF02743">
    <property type="entry name" value="dCache_1"/>
    <property type="match status" value="1"/>
</dbReference>
<dbReference type="NCBIfam" id="TIGR01764">
    <property type="entry name" value="excise"/>
    <property type="match status" value="1"/>
</dbReference>
<evidence type="ECO:0000313" key="10">
    <source>
        <dbReference type="Proteomes" id="UP000176186"/>
    </source>
</evidence>
<evidence type="ECO:0000313" key="9">
    <source>
        <dbReference type="EMBL" id="OGG35603.1"/>
    </source>
</evidence>
<dbReference type="InterPro" id="IPR041657">
    <property type="entry name" value="HTH_17"/>
</dbReference>
<reference evidence="9 10" key="1">
    <citation type="journal article" date="2016" name="Nat. Commun.">
        <title>Thousands of microbial genomes shed light on interconnected biogeochemical processes in an aquifer system.</title>
        <authorList>
            <person name="Anantharaman K."/>
            <person name="Brown C.T."/>
            <person name="Hug L.A."/>
            <person name="Sharon I."/>
            <person name="Castelle C.J."/>
            <person name="Probst A.J."/>
            <person name="Thomas B.C."/>
            <person name="Singh A."/>
            <person name="Wilkins M.J."/>
            <person name="Karaoz U."/>
            <person name="Brodie E.L."/>
            <person name="Williams K.H."/>
            <person name="Hubbard S.S."/>
            <person name="Banfield J.F."/>
        </authorList>
    </citation>
    <scope>NUCLEOTIDE SEQUENCE [LARGE SCALE GENOMIC DNA]</scope>
</reference>
<keyword evidence="3 6" id="KW-0812">Transmembrane</keyword>
<proteinExistence type="predicted"/>
<dbReference type="InterPro" id="IPR010093">
    <property type="entry name" value="SinI_DNA-bd"/>
</dbReference>
<dbReference type="InterPro" id="IPR029151">
    <property type="entry name" value="Sensor-like_sf"/>
</dbReference>
<gene>
    <name evidence="9" type="ORF">A2363_05015</name>
</gene>
<dbReference type="AlphaFoldDB" id="A0A1F6BFM1"/>
<evidence type="ECO:0008006" key="11">
    <source>
        <dbReference type="Google" id="ProtNLM"/>
    </source>
</evidence>
<evidence type="ECO:0000256" key="5">
    <source>
        <dbReference type="ARBA" id="ARBA00023136"/>
    </source>
</evidence>
<dbReference type="SUPFAM" id="SSF46955">
    <property type="entry name" value="Putative DNA-binding domain"/>
    <property type="match status" value="1"/>
</dbReference>
<feature type="transmembrane region" description="Helical" evidence="6">
    <location>
        <begin position="338"/>
        <end position="362"/>
    </location>
</feature>
<keyword evidence="2" id="KW-1003">Cell membrane</keyword>
<evidence type="ECO:0000256" key="2">
    <source>
        <dbReference type="ARBA" id="ARBA00022475"/>
    </source>
</evidence>
<dbReference type="InterPro" id="IPR009061">
    <property type="entry name" value="DNA-bd_dom_put_sf"/>
</dbReference>
<feature type="transmembrane region" description="Helical" evidence="6">
    <location>
        <begin position="171"/>
        <end position="190"/>
    </location>
</feature>
<feature type="transmembrane region" description="Helical" evidence="6">
    <location>
        <begin position="221"/>
        <end position="238"/>
    </location>
</feature>
<comment type="subcellular location">
    <subcellularLocation>
        <location evidence="1">Cell membrane</location>
        <topology evidence="1">Multi-pass membrane protein</topology>
    </subcellularLocation>
</comment>
<dbReference type="InterPro" id="IPR033479">
    <property type="entry name" value="dCache_1"/>
</dbReference>
<accession>A0A1F6BFM1</accession>
<sequence>MAATYTVKQVAEILGYSTNSIYTFLKEKRIKGVRVGRGRFRVPQSELNRLLLITKSQTSAIKQMERMESAAGAFIMPDGGVIAAHEAAPSFSLSVLGRTHAVTANIFDWFIGVGAIVSGVALFLFNQTFNVVHIQSVAPIVSATRILLIGGGIGILLTNLFYDTHRIWHRVFHGVLVVAGAVMTTLLATVGDIDAVGVYGTLTAVIALTTFVRLGKIIPFALYLTLLALAAPIVVFVAPTDFHVAVLINALHMTPAVTGVVLSVISFVFILLLWLGMYRNQALFLVCSYVAAGAYFFLGFSFAQSQFWSRAFYFMIVGLTCMYLPSWKDLSLIGNKKAHALAIGMFGALTAVILLGIMIVYVCQLNVVAIVNGEDAQKVDFARTVLETDIQSVKSIVTIASINPALITAVQAKDMTTLTDLSRIIFESGHSIRRIVILDKNGQAIFLYPFGIFVQTDLSFRDYFIQSRDTGRLYISDIFEALVDGSHRKVVSISAPLYTSDKQFAGVFVASLDLVAISARLQKIAVTDRGEYIVVLDSHGKRIMHPTLSLIGTDTEPDDPTLLGLQGKKGVAQGNTYDGIYSMIAYAGIDSSLHWAIALKAPFNKIYALSNTANIIVAGFIIGCIVVAAIIFQVNYVFKYKSQNGGGGP</sequence>
<dbReference type="GO" id="GO:0005886">
    <property type="term" value="C:plasma membrane"/>
    <property type="evidence" value="ECO:0007669"/>
    <property type="project" value="UniProtKB-SubCell"/>
</dbReference>
<evidence type="ECO:0000259" key="7">
    <source>
        <dbReference type="Pfam" id="PF02743"/>
    </source>
</evidence>
<dbReference type="STRING" id="1798401.A2363_05015"/>
<evidence type="ECO:0000256" key="6">
    <source>
        <dbReference type="SAM" id="Phobius"/>
    </source>
</evidence>
<feature type="transmembrane region" description="Helical" evidence="6">
    <location>
        <begin position="196"/>
        <end position="214"/>
    </location>
</feature>
<evidence type="ECO:0000256" key="3">
    <source>
        <dbReference type="ARBA" id="ARBA00022692"/>
    </source>
</evidence>
<name>A0A1F6BFM1_9BACT</name>
<evidence type="ECO:0000256" key="1">
    <source>
        <dbReference type="ARBA" id="ARBA00004651"/>
    </source>
</evidence>
<keyword evidence="5 6" id="KW-0472">Membrane</keyword>
<keyword evidence="4 6" id="KW-1133">Transmembrane helix</keyword>
<organism evidence="9 10">
    <name type="scientific">Candidatus Gottesmanbacteria bacterium RIFOXYB1_FULL_47_11</name>
    <dbReference type="NCBI Taxonomy" id="1798401"/>
    <lineage>
        <taxon>Bacteria</taxon>
        <taxon>Candidatus Gottesmaniibacteriota</taxon>
    </lineage>
</organism>
<comment type="caution">
    <text evidence="9">The sequence shown here is derived from an EMBL/GenBank/DDBJ whole genome shotgun (WGS) entry which is preliminary data.</text>
</comment>
<feature type="transmembrane region" description="Helical" evidence="6">
    <location>
        <begin position="250"/>
        <end position="275"/>
    </location>
</feature>